<gene>
    <name evidence="1" type="ORF">D8M04_19855</name>
</gene>
<dbReference type="EMBL" id="RCHR01000017">
    <property type="protein sequence ID" value="RLL39798.1"/>
    <property type="molecule type" value="Genomic_DNA"/>
</dbReference>
<dbReference type="RefSeq" id="WP_085050106.1">
    <property type="nucleotide sequence ID" value="NZ_RCHR01000017.1"/>
</dbReference>
<comment type="caution">
    <text evidence="1">The sequence shown here is derived from an EMBL/GenBank/DDBJ whole genome shotgun (WGS) entry which is preliminary data.</text>
</comment>
<accession>A0A498D8Q2</accession>
<name>A0A498D8Q2_9BACI</name>
<protein>
    <recommendedName>
        <fullName evidence="3">DUF961 domain-containing protein</fullName>
    </recommendedName>
</protein>
<proteinExistence type="predicted"/>
<organism evidence="1 2">
    <name type="scientific">Oceanobacillus piezotolerans</name>
    <dbReference type="NCBI Taxonomy" id="2448030"/>
    <lineage>
        <taxon>Bacteria</taxon>
        <taxon>Bacillati</taxon>
        <taxon>Bacillota</taxon>
        <taxon>Bacilli</taxon>
        <taxon>Bacillales</taxon>
        <taxon>Bacillaceae</taxon>
        <taxon>Oceanobacillus</taxon>
    </lineage>
</organism>
<keyword evidence="2" id="KW-1185">Reference proteome</keyword>
<dbReference type="Proteomes" id="UP000270219">
    <property type="component" value="Unassembled WGS sequence"/>
</dbReference>
<dbReference type="AlphaFoldDB" id="A0A498D8Q2"/>
<reference evidence="1 2" key="1">
    <citation type="submission" date="2018-10" db="EMBL/GenBank/DDBJ databases">
        <title>Oceanobacillus sp. YLB-02 draft genome.</title>
        <authorList>
            <person name="Yu L."/>
        </authorList>
    </citation>
    <scope>NUCLEOTIDE SEQUENCE [LARGE SCALE GENOMIC DNA]</scope>
    <source>
        <strain evidence="1 2">YLB-02</strain>
    </source>
</reference>
<evidence type="ECO:0000313" key="2">
    <source>
        <dbReference type="Proteomes" id="UP000270219"/>
    </source>
</evidence>
<evidence type="ECO:0008006" key="3">
    <source>
        <dbReference type="Google" id="ProtNLM"/>
    </source>
</evidence>
<sequence length="143" mass="16647">MKMAYLFKKFDFDEFNKGKLYMVKEAKEKYKWDREKMKETDEYEGVQLILEIKQDDYEYETKDGIVTGVNLNEEFQVLIPDGKIEDYEKLVARGFEAPVPVKVEGIQNAELFESKGKKPVLKVWADDVVKTTIDQSPSVGTNF</sequence>
<evidence type="ECO:0000313" key="1">
    <source>
        <dbReference type="EMBL" id="RLL39798.1"/>
    </source>
</evidence>